<feature type="domain" description="SPOR" evidence="3">
    <location>
        <begin position="223"/>
        <end position="305"/>
    </location>
</feature>
<dbReference type="InterPro" id="IPR036680">
    <property type="entry name" value="SPOR-like_sf"/>
</dbReference>
<gene>
    <name evidence="4" type="ORF">ACFQ00_04655</name>
</gene>
<dbReference type="SUPFAM" id="SSF110997">
    <property type="entry name" value="Sporulation related repeat"/>
    <property type="match status" value="1"/>
</dbReference>
<evidence type="ECO:0000259" key="3">
    <source>
        <dbReference type="PROSITE" id="PS51724"/>
    </source>
</evidence>
<name>A0ABW3C125_SPHXN</name>
<dbReference type="EMBL" id="JBHTIK010000002">
    <property type="protein sequence ID" value="MFD0847605.1"/>
    <property type="molecule type" value="Genomic_DNA"/>
</dbReference>
<organism evidence="4 5">
    <name type="scientific">Sphingosinicella xenopeptidilytica</name>
    <dbReference type="NCBI Taxonomy" id="364098"/>
    <lineage>
        <taxon>Bacteria</taxon>
        <taxon>Pseudomonadati</taxon>
        <taxon>Pseudomonadota</taxon>
        <taxon>Alphaproteobacteria</taxon>
        <taxon>Sphingomonadales</taxon>
        <taxon>Sphingosinicellaceae</taxon>
        <taxon>Sphingosinicella</taxon>
    </lineage>
</organism>
<evidence type="ECO:0000313" key="5">
    <source>
        <dbReference type="Proteomes" id="UP001597124"/>
    </source>
</evidence>
<accession>A0ABW3C125</accession>
<dbReference type="RefSeq" id="WP_381486908.1">
    <property type="nucleotide sequence ID" value="NZ_JBHTIK010000002.1"/>
</dbReference>
<keyword evidence="2" id="KW-0472">Membrane</keyword>
<sequence length="305" mass="31462">MARGYRDDEEDEALPWLEPAEPEDEEESGGFPYRGLIIVGAAVVALVAVLWFVADWIGGGRTADNVAAVDEVPLIQAPEGAYKVRPDNPGGLDVDADSLTHSVAEGQDPDSEIAIDVIPEEPVPVIPAAPVQSAPVPEPGTAARVTVPPPAQKVLPAEKVQPKVAEKALPKPVEKPVAKASVKETPKPVQKVETPKPATKEAPKPEPAKPAPVKVAAAKPEPAKAAGSVTVQLGAFNSTASADQVWSKLSGRVGALGGLRKSVQPVESGGKTLYRLRAGGIASEAQAGSVCAAVQAAGEQCVIVR</sequence>
<evidence type="ECO:0000256" key="2">
    <source>
        <dbReference type="SAM" id="Phobius"/>
    </source>
</evidence>
<proteinExistence type="predicted"/>
<evidence type="ECO:0000313" key="4">
    <source>
        <dbReference type="EMBL" id="MFD0847605.1"/>
    </source>
</evidence>
<protein>
    <submittedName>
        <fullName evidence="4">SPOR domain-containing protein</fullName>
    </submittedName>
</protein>
<feature type="compositionally biased region" description="Basic and acidic residues" evidence="1">
    <location>
        <begin position="198"/>
        <end position="207"/>
    </location>
</feature>
<dbReference type="Pfam" id="PF05036">
    <property type="entry name" value="SPOR"/>
    <property type="match status" value="1"/>
</dbReference>
<evidence type="ECO:0000256" key="1">
    <source>
        <dbReference type="SAM" id="MobiDB-lite"/>
    </source>
</evidence>
<dbReference type="InterPro" id="IPR007730">
    <property type="entry name" value="SPOR-like_dom"/>
</dbReference>
<feature type="region of interest" description="Disordered" evidence="1">
    <location>
        <begin position="1"/>
        <end position="28"/>
    </location>
</feature>
<feature type="compositionally biased region" description="Basic and acidic residues" evidence="1">
    <location>
        <begin position="167"/>
        <end position="186"/>
    </location>
</feature>
<feature type="region of interest" description="Disordered" evidence="1">
    <location>
        <begin position="167"/>
        <end position="211"/>
    </location>
</feature>
<dbReference type="Proteomes" id="UP001597124">
    <property type="component" value="Unassembled WGS sequence"/>
</dbReference>
<comment type="caution">
    <text evidence="4">The sequence shown here is derived from an EMBL/GenBank/DDBJ whole genome shotgun (WGS) entry which is preliminary data.</text>
</comment>
<keyword evidence="2" id="KW-1133">Transmembrane helix</keyword>
<feature type="transmembrane region" description="Helical" evidence="2">
    <location>
        <begin position="31"/>
        <end position="53"/>
    </location>
</feature>
<dbReference type="Gene3D" id="3.30.70.1070">
    <property type="entry name" value="Sporulation related repeat"/>
    <property type="match status" value="1"/>
</dbReference>
<reference evidence="5" key="1">
    <citation type="journal article" date="2019" name="Int. J. Syst. Evol. Microbiol.">
        <title>The Global Catalogue of Microorganisms (GCM) 10K type strain sequencing project: providing services to taxonomists for standard genome sequencing and annotation.</title>
        <authorList>
            <consortium name="The Broad Institute Genomics Platform"/>
            <consortium name="The Broad Institute Genome Sequencing Center for Infectious Disease"/>
            <person name="Wu L."/>
            <person name="Ma J."/>
        </authorList>
    </citation>
    <scope>NUCLEOTIDE SEQUENCE [LARGE SCALE GENOMIC DNA]</scope>
    <source>
        <strain evidence="5">CCUG 52537</strain>
    </source>
</reference>
<keyword evidence="5" id="KW-1185">Reference proteome</keyword>
<keyword evidence="2" id="KW-0812">Transmembrane</keyword>
<dbReference type="PROSITE" id="PS51724">
    <property type="entry name" value="SPOR"/>
    <property type="match status" value="1"/>
</dbReference>